<reference evidence="10" key="2">
    <citation type="journal article" date="2021" name="PeerJ">
        <title>Extensive microbial diversity within the chicken gut microbiome revealed by metagenomics and culture.</title>
        <authorList>
            <person name="Gilroy R."/>
            <person name="Ravi A."/>
            <person name="Getino M."/>
            <person name="Pursley I."/>
            <person name="Horton D.L."/>
            <person name="Alikhan N.F."/>
            <person name="Baker D."/>
            <person name="Gharbi K."/>
            <person name="Hall N."/>
            <person name="Watson M."/>
            <person name="Adriaenssens E.M."/>
            <person name="Foster-Nyarko E."/>
            <person name="Jarju S."/>
            <person name="Secka A."/>
            <person name="Antonio M."/>
            <person name="Oren A."/>
            <person name="Chaudhuri R.R."/>
            <person name="La Ragione R."/>
            <person name="Hildebrand F."/>
            <person name="Pallen M.J."/>
        </authorList>
    </citation>
    <scope>NUCLEOTIDE SEQUENCE</scope>
    <source>
        <strain evidence="10">CHK189-12415</strain>
    </source>
</reference>
<evidence type="ECO:0000256" key="8">
    <source>
        <dbReference type="SAM" id="Phobius"/>
    </source>
</evidence>
<dbReference type="GO" id="GO:0015528">
    <property type="term" value="F:lactose:proton symporter activity"/>
    <property type="evidence" value="ECO:0007669"/>
    <property type="project" value="TreeGrafter"/>
</dbReference>
<dbReference type="Proteomes" id="UP000824241">
    <property type="component" value="Unassembled WGS sequence"/>
</dbReference>
<evidence type="ECO:0000313" key="11">
    <source>
        <dbReference type="Proteomes" id="UP000824241"/>
    </source>
</evidence>
<sequence>MNKTREIQVKGLLVQALFWASYCAYSSFIVNMLTDYGYPSATATGMMTATSVLSFIAQPVSGYICDNFISHKRVYIALTICALPTMVLLSHCLFSPVLTMALMLLFTVFMVQMPGLLDAWVIGLTNLYPGVNYGLCRGSSSLLFAIAAQAMGWVTAQFGHGARMWLGAALGLLSVIVAFTLKELPTRRQAEAAAGEANSRNPHGLSTGETVKILVRNKCYLLLLAMNFLLFLGYSCVSSFIPVLTEQLGGGSGEVGTVFALNALAEVPAMFLMSAVLRKVPAKKVILFAAVFFVLRLGLTALSANFTMMLLIQLLQGFSFAVIWPASMGYLNQIVEDGVRSTAIMTYSSVTLGVSAIFGNLFGTLILSAAGDVRMVFGFSALVAGLGLMLGVYGMARKIWK</sequence>
<dbReference type="SUPFAM" id="SSF103473">
    <property type="entry name" value="MFS general substrate transporter"/>
    <property type="match status" value="1"/>
</dbReference>
<evidence type="ECO:0000256" key="3">
    <source>
        <dbReference type="ARBA" id="ARBA00022475"/>
    </source>
</evidence>
<dbReference type="Pfam" id="PF12832">
    <property type="entry name" value="MFS_1_like"/>
    <property type="match status" value="1"/>
</dbReference>
<feature type="transmembrane region" description="Helical" evidence="8">
    <location>
        <begin position="376"/>
        <end position="396"/>
    </location>
</feature>
<feature type="transmembrane region" description="Helical" evidence="8">
    <location>
        <begin position="220"/>
        <end position="243"/>
    </location>
</feature>
<reference evidence="10" key="1">
    <citation type="submission" date="2020-10" db="EMBL/GenBank/DDBJ databases">
        <authorList>
            <person name="Gilroy R."/>
        </authorList>
    </citation>
    <scope>NUCLEOTIDE SEQUENCE</scope>
    <source>
        <strain evidence="10">CHK189-12415</strain>
    </source>
</reference>
<comment type="subcellular location">
    <subcellularLocation>
        <location evidence="1">Cell inner membrane</location>
        <topology evidence="1">Multi-pass membrane protein</topology>
    </subcellularLocation>
</comment>
<dbReference type="PANTHER" id="PTHR23522">
    <property type="entry name" value="BLL5896 PROTEIN"/>
    <property type="match status" value="1"/>
</dbReference>
<dbReference type="InterPro" id="IPR036259">
    <property type="entry name" value="MFS_trans_sf"/>
</dbReference>
<evidence type="ECO:0000256" key="6">
    <source>
        <dbReference type="ARBA" id="ARBA00022989"/>
    </source>
</evidence>
<feature type="transmembrane region" description="Helical" evidence="8">
    <location>
        <begin position="45"/>
        <end position="65"/>
    </location>
</feature>
<keyword evidence="3" id="KW-1003">Cell membrane</keyword>
<feature type="transmembrane region" description="Helical" evidence="8">
    <location>
        <begin position="12"/>
        <end position="33"/>
    </location>
</feature>
<evidence type="ECO:0000256" key="1">
    <source>
        <dbReference type="ARBA" id="ARBA00004429"/>
    </source>
</evidence>
<feature type="transmembrane region" description="Helical" evidence="8">
    <location>
        <begin position="74"/>
        <end position="94"/>
    </location>
</feature>
<dbReference type="InterPro" id="IPR020846">
    <property type="entry name" value="MFS_dom"/>
</dbReference>
<dbReference type="GO" id="GO:0005886">
    <property type="term" value="C:plasma membrane"/>
    <property type="evidence" value="ECO:0007669"/>
    <property type="project" value="UniProtKB-SubCell"/>
</dbReference>
<feature type="transmembrane region" description="Helical" evidence="8">
    <location>
        <begin position="162"/>
        <end position="181"/>
    </location>
</feature>
<dbReference type="PROSITE" id="PS50850">
    <property type="entry name" value="MFS"/>
    <property type="match status" value="1"/>
</dbReference>
<evidence type="ECO:0000313" key="10">
    <source>
        <dbReference type="EMBL" id="HIR60240.1"/>
    </source>
</evidence>
<keyword evidence="6 8" id="KW-1133">Transmembrane helix</keyword>
<keyword evidence="7 8" id="KW-0472">Membrane</keyword>
<evidence type="ECO:0000256" key="5">
    <source>
        <dbReference type="ARBA" id="ARBA00022692"/>
    </source>
</evidence>
<feature type="transmembrane region" description="Helical" evidence="8">
    <location>
        <begin position="285"/>
        <end position="304"/>
    </location>
</feature>
<keyword evidence="2" id="KW-0813">Transport</keyword>
<name>A0A9D1DW49_9FIRM</name>
<comment type="caution">
    <text evidence="10">The sequence shown here is derived from an EMBL/GenBank/DDBJ whole genome shotgun (WGS) entry which is preliminary data.</text>
</comment>
<accession>A0A9D1DW49</accession>
<evidence type="ECO:0000256" key="4">
    <source>
        <dbReference type="ARBA" id="ARBA00022519"/>
    </source>
</evidence>
<feature type="transmembrane region" description="Helical" evidence="8">
    <location>
        <begin position="255"/>
        <end position="273"/>
    </location>
</feature>
<feature type="transmembrane region" description="Helical" evidence="8">
    <location>
        <begin position="134"/>
        <end position="156"/>
    </location>
</feature>
<dbReference type="EMBL" id="DVHA01000046">
    <property type="protein sequence ID" value="HIR60240.1"/>
    <property type="molecule type" value="Genomic_DNA"/>
</dbReference>
<dbReference type="Gene3D" id="1.20.1250.20">
    <property type="entry name" value="MFS general substrate transporter like domains"/>
    <property type="match status" value="2"/>
</dbReference>
<feature type="transmembrane region" description="Helical" evidence="8">
    <location>
        <begin position="310"/>
        <end position="331"/>
    </location>
</feature>
<protein>
    <submittedName>
        <fullName evidence="10">MFS transporter</fullName>
    </submittedName>
</protein>
<keyword evidence="5 8" id="KW-0812">Transmembrane</keyword>
<evidence type="ECO:0000259" key="9">
    <source>
        <dbReference type="PROSITE" id="PS50850"/>
    </source>
</evidence>
<feature type="transmembrane region" description="Helical" evidence="8">
    <location>
        <begin position="100"/>
        <end position="122"/>
    </location>
</feature>
<evidence type="ECO:0000256" key="7">
    <source>
        <dbReference type="ARBA" id="ARBA00023136"/>
    </source>
</evidence>
<dbReference type="InterPro" id="IPR024989">
    <property type="entry name" value="MFS_assoc_dom"/>
</dbReference>
<feature type="domain" description="Major facilitator superfamily (MFS) profile" evidence="9">
    <location>
        <begin position="219"/>
        <end position="401"/>
    </location>
</feature>
<proteinExistence type="predicted"/>
<dbReference type="PANTHER" id="PTHR23522:SF10">
    <property type="entry name" value="3-PHENYLPROPIONIC ACID TRANSPORTER-RELATED"/>
    <property type="match status" value="1"/>
</dbReference>
<dbReference type="GO" id="GO:0030395">
    <property type="term" value="F:lactose binding"/>
    <property type="evidence" value="ECO:0007669"/>
    <property type="project" value="TreeGrafter"/>
</dbReference>
<gene>
    <name evidence="10" type="ORF">IAB37_01515</name>
</gene>
<organism evidence="10 11">
    <name type="scientific">Candidatus Faecivivens stercoravium</name>
    <dbReference type="NCBI Taxonomy" id="2840803"/>
    <lineage>
        <taxon>Bacteria</taxon>
        <taxon>Bacillati</taxon>
        <taxon>Bacillota</taxon>
        <taxon>Clostridia</taxon>
        <taxon>Eubacteriales</taxon>
        <taxon>Oscillospiraceae</taxon>
        <taxon>Oscillospiraceae incertae sedis</taxon>
        <taxon>Candidatus Faecivivens</taxon>
    </lineage>
</organism>
<dbReference type="AlphaFoldDB" id="A0A9D1DW49"/>
<evidence type="ECO:0000256" key="2">
    <source>
        <dbReference type="ARBA" id="ARBA00022448"/>
    </source>
</evidence>
<feature type="transmembrane region" description="Helical" evidence="8">
    <location>
        <begin position="343"/>
        <end position="370"/>
    </location>
</feature>
<keyword evidence="4" id="KW-0997">Cell inner membrane</keyword>